<evidence type="ECO:0000313" key="1">
    <source>
        <dbReference type="EMBL" id="KHJ96546.1"/>
    </source>
</evidence>
<dbReference type="EMBL" id="KN549640">
    <property type="protein sequence ID" value="KHJ96546.1"/>
    <property type="molecule type" value="Genomic_DNA"/>
</dbReference>
<accession>A0A0B1TKC4</accession>
<proteinExistence type="predicted"/>
<dbReference type="AlphaFoldDB" id="A0A0B1TKC4"/>
<protein>
    <recommendedName>
        <fullName evidence="3">Ras family protein</fullName>
    </recommendedName>
</protein>
<dbReference type="Gene3D" id="3.40.50.300">
    <property type="entry name" value="P-loop containing nucleotide triphosphate hydrolases"/>
    <property type="match status" value="1"/>
</dbReference>
<reference evidence="1 2" key="1">
    <citation type="submission" date="2014-03" db="EMBL/GenBank/DDBJ databases">
        <title>Draft genome of the hookworm Oesophagostomum dentatum.</title>
        <authorList>
            <person name="Mitreva M."/>
        </authorList>
    </citation>
    <scope>NUCLEOTIDE SEQUENCE [LARGE SCALE GENOMIC DNA]</scope>
    <source>
        <strain evidence="1 2">OD-Hann</strain>
    </source>
</reference>
<evidence type="ECO:0008006" key="3">
    <source>
        <dbReference type="Google" id="ProtNLM"/>
    </source>
</evidence>
<evidence type="ECO:0000313" key="2">
    <source>
        <dbReference type="Proteomes" id="UP000053660"/>
    </source>
</evidence>
<organism evidence="1 2">
    <name type="scientific">Oesophagostomum dentatum</name>
    <name type="common">Nodular worm</name>
    <dbReference type="NCBI Taxonomy" id="61180"/>
    <lineage>
        <taxon>Eukaryota</taxon>
        <taxon>Metazoa</taxon>
        <taxon>Ecdysozoa</taxon>
        <taxon>Nematoda</taxon>
        <taxon>Chromadorea</taxon>
        <taxon>Rhabditida</taxon>
        <taxon>Rhabditina</taxon>
        <taxon>Rhabditomorpha</taxon>
        <taxon>Strongyloidea</taxon>
        <taxon>Strongylidae</taxon>
        <taxon>Oesophagostomum</taxon>
    </lineage>
</organism>
<dbReference type="InterPro" id="IPR027417">
    <property type="entry name" value="P-loop_NTPase"/>
</dbReference>
<sequence length="111" mass="13116">MNNVQDCDFLPVVVIENKIDLIDDYDFSNKETIENAVKRARMRLYRVSAKQDFNVMHPFAYVLEKLLRYRDENANLPEQSFKNCRLPTREGWVERPLTAVSRRKNSSCSIM</sequence>
<dbReference type="SUPFAM" id="SSF52540">
    <property type="entry name" value="P-loop containing nucleoside triphosphate hydrolases"/>
    <property type="match status" value="1"/>
</dbReference>
<name>A0A0B1TKC4_OESDE</name>
<dbReference type="Proteomes" id="UP000053660">
    <property type="component" value="Unassembled WGS sequence"/>
</dbReference>
<dbReference type="OrthoDB" id="6585768at2759"/>
<keyword evidence="2" id="KW-1185">Reference proteome</keyword>
<gene>
    <name evidence="1" type="ORF">OESDEN_03486</name>
</gene>